<reference evidence="11" key="1">
    <citation type="submission" date="2019-02" db="EMBL/GenBank/DDBJ databases">
        <title>Genome of the parasitoid wasp Diachasma alloeum, an emerging model for ecological speciation and transitions to asexual reproduction.</title>
        <authorList>
            <person name="Robertson H.M."/>
            <person name="Walden K.K."/>
            <person name="Tvedte E.S."/>
            <person name="Hood G.R."/>
            <person name="Feder J.L."/>
            <person name="Forbes A.A."/>
            <person name="Logsdon J.M."/>
            <person name="Mcelroy K.E."/>
        </authorList>
    </citation>
    <scope>NUCLEOTIDE SEQUENCE [LARGE SCALE GENOMIC DNA]</scope>
    <source>
        <strain evidence="11">Michigan</strain>
    </source>
</reference>
<sequence length="415" mass="46166">MAGRVRHARTPRRDQINNGNRVGSAFEADVDYAIGIIRWLLKPLGLWPKTANSTRSERLTAIFLMSVCTFLLGFLIVPGSLFAFVKIKNPAVRLKLTGPLSFCVMGIMKYYSLVVERRNIASCIQHMTADWQKAVSTHDRDIMLTYAQFGRYGATICTGFMYSGGLFYAVILPYVSAGARTEGNGTVRSLAYPSHYVLFDPQVSPAYEVVFSTHCCCAFVMHSITSATCSLAVVFAMHACGQLEILIVWLNDLVDGSGQAEDRLSEVVEQHVRTLSFIIRAEGVLREICLVEICGCTLNICFIGYYLMMEWAQADAVGITTYTILLISFVFNIFLFCYVGELLTEECKKVGETTYMMEWYRLPDKKALGLTLVISTAQHPVTITAGGMIALSLSSFCTVIRTAVTYLNLLRTLMD</sequence>
<keyword evidence="2" id="KW-1003">Cell membrane</keyword>
<protein>
    <recommendedName>
        <fullName evidence="10">Odorant receptor</fullName>
    </recommendedName>
</protein>
<evidence type="ECO:0000256" key="4">
    <source>
        <dbReference type="ARBA" id="ARBA00022692"/>
    </source>
</evidence>
<comment type="subcellular location">
    <subcellularLocation>
        <location evidence="1 10">Cell membrane</location>
        <topology evidence="1 10">Multi-pass membrane protein</topology>
    </subcellularLocation>
</comment>
<evidence type="ECO:0000256" key="1">
    <source>
        <dbReference type="ARBA" id="ARBA00004651"/>
    </source>
</evidence>
<dbReference type="AlphaFoldDB" id="A0A4E0S125"/>
<evidence type="ECO:0000256" key="6">
    <source>
        <dbReference type="ARBA" id="ARBA00022989"/>
    </source>
</evidence>
<dbReference type="GeneID" id="107038174"/>
<comment type="similarity">
    <text evidence="10">Belongs to the insect chemoreceptor superfamily. Heteromeric odorant receptor channel (TC 1.A.69) family.</text>
</comment>
<evidence type="ECO:0000256" key="5">
    <source>
        <dbReference type="ARBA" id="ARBA00022725"/>
    </source>
</evidence>
<dbReference type="GO" id="GO:0004984">
    <property type="term" value="F:olfactory receptor activity"/>
    <property type="evidence" value="ECO:0007669"/>
    <property type="project" value="InterPro"/>
</dbReference>
<feature type="transmembrane region" description="Helical" evidence="10">
    <location>
        <begin position="61"/>
        <end position="85"/>
    </location>
</feature>
<accession>A0A4E0S125</accession>
<evidence type="ECO:0000256" key="2">
    <source>
        <dbReference type="ARBA" id="ARBA00022475"/>
    </source>
</evidence>
<feature type="transmembrane region" description="Helical" evidence="10">
    <location>
        <begin position="319"/>
        <end position="339"/>
    </location>
</feature>
<keyword evidence="3 10" id="KW-0716">Sensory transduction</keyword>
<evidence type="ECO:0000256" key="8">
    <source>
        <dbReference type="ARBA" id="ARBA00023170"/>
    </source>
</evidence>
<evidence type="ECO:0000313" key="11">
    <source>
        <dbReference type="EMBL" id="THK33030.1"/>
    </source>
</evidence>
<dbReference type="Proteomes" id="UP000297026">
    <property type="component" value="Unassembled WGS sequence"/>
</dbReference>
<evidence type="ECO:0000256" key="10">
    <source>
        <dbReference type="RuleBase" id="RU351113"/>
    </source>
</evidence>
<dbReference type="InterPro" id="IPR004117">
    <property type="entry name" value="7tm6_olfct_rcpt"/>
</dbReference>
<keyword evidence="5 10" id="KW-0552">Olfaction</keyword>
<dbReference type="OrthoDB" id="7539170at2759"/>
<proteinExistence type="inferred from homology"/>
<organism evidence="11 12">
    <name type="scientific">Diachasma alloeum</name>
    <dbReference type="NCBI Taxonomy" id="454923"/>
    <lineage>
        <taxon>Eukaryota</taxon>
        <taxon>Metazoa</taxon>
        <taxon>Ecdysozoa</taxon>
        <taxon>Arthropoda</taxon>
        <taxon>Hexapoda</taxon>
        <taxon>Insecta</taxon>
        <taxon>Pterygota</taxon>
        <taxon>Neoptera</taxon>
        <taxon>Endopterygota</taxon>
        <taxon>Hymenoptera</taxon>
        <taxon>Apocrita</taxon>
        <taxon>Ichneumonoidea</taxon>
        <taxon>Braconidae</taxon>
        <taxon>Opiinae</taxon>
        <taxon>Diachasma</taxon>
    </lineage>
</organism>
<dbReference type="EMBL" id="ML158621">
    <property type="protein sequence ID" value="THK33030.1"/>
    <property type="molecule type" value="Genomic_DNA"/>
</dbReference>
<dbReference type="PANTHER" id="PTHR21137">
    <property type="entry name" value="ODORANT RECEPTOR"/>
    <property type="match status" value="1"/>
</dbReference>
<evidence type="ECO:0000256" key="9">
    <source>
        <dbReference type="ARBA" id="ARBA00023224"/>
    </source>
</evidence>
<dbReference type="CTD" id="100462997"/>
<gene>
    <name evidence="11" type="primary">Or3</name>
    <name evidence="11" type="ORF">DALL_DALL000218</name>
</gene>
<keyword evidence="6 10" id="KW-1133">Transmembrane helix</keyword>
<keyword evidence="7 10" id="KW-0472">Membrane</keyword>
<dbReference type="GO" id="GO:0005549">
    <property type="term" value="F:odorant binding"/>
    <property type="evidence" value="ECO:0007669"/>
    <property type="project" value="InterPro"/>
</dbReference>
<evidence type="ECO:0000313" key="12">
    <source>
        <dbReference type="Proteomes" id="UP000297026"/>
    </source>
</evidence>
<evidence type="ECO:0000256" key="7">
    <source>
        <dbReference type="ARBA" id="ARBA00023136"/>
    </source>
</evidence>
<dbReference type="GO" id="GO:0007165">
    <property type="term" value="P:signal transduction"/>
    <property type="evidence" value="ECO:0007669"/>
    <property type="project" value="UniProtKB-KW"/>
</dbReference>
<feature type="transmembrane region" description="Helical" evidence="10">
    <location>
        <begin position="288"/>
        <end position="307"/>
    </location>
</feature>
<name>A0A4E0S125_9HYME</name>
<keyword evidence="12" id="KW-1185">Reference proteome</keyword>
<comment type="caution">
    <text evidence="10">Lacks conserved residue(s) required for the propagation of feature annotation.</text>
</comment>
<dbReference type="PANTHER" id="PTHR21137:SF35">
    <property type="entry name" value="ODORANT RECEPTOR 19A-RELATED"/>
    <property type="match status" value="1"/>
</dbReference>
<keyword evidence="8 10" id="KW-0675">Receptor</keyword>
<evidence type="ECO:0000256" key="3">
    <source>
        <dbReference type="ARBA" id="ARBA00022606"/>
    </source>
</evidence>
<keyword evidence="9 10" id="KW-0807">Transducer</keyword>
<keyword evidence="4 10" id="KW-0812">Transmembrane</keyword>
<dbReference type="GO" id="GO:0005886">
    <property type="term" value="C:plasma membrane"/>
    <property type="evidence" value="ECO:0007669"/>
    <property type="project" value="UniProtKB-SubCell"/>
</dbReference>
<dbReference type="Pfam" id="PF02949">
    <property type="entry name" value="7tm_6"/>
    <property type="match status" value="1"/>
</dbReference>
<dbReference type="KEGG" id="dam:107038174"/>